<evidence type="ECO:0000313" key="5">
    <source>
        <dbReference type="Proteomes" id="UP000322530"/>
    </source>
</evidence>
<accession>A0A5A5T9B5</accession>
<protein>
    <submittedName>
        <fullName evidence="4">Phosphoglycerate mutase</fullName>
    </submittedName>
</protein>
<sequence length="226" mass="24876">MKQTLLIVRHGQTTWNVEHRLPGQLEGVALNEKGREQAAHLAESLREVPISALISSPLERAYHTAEYLAQGRTLEITLEPDLMDTNVGRWSGQVIGELAKTDPDWNAYVKNPTVAPEGIETFIQVQQRVVAAVERWLTRDDIGSYPVFVAHADVIKLLLAHYAGLDAGKAGNFSIDNASVSLVEIEKEHAPHVVAIGWSPKPSWLDALTRPAEKAMPEPPMAEAVE</sequence>
<dbReference type="InterPro" id="IPR013078">
    <property type="entry name" value="His_Pase_superF_clade-1"/>
</dbReference>
<reference evidence="4 5" key="1">
    <citation type="submission" date="2019-01" db="EMBL/GenBank/DDBJ databases">
        <title>Draft genome sequence of Dictyobacter sp. Uno17.</title>
        <authorList>
            <person name="Wang C.M."/>
            <person name="Zheng Y."/>
            <person name="Sakai Y."/>
            <person name="Abe K."/>
            <person name="Yokota A."/>
            <person name="Yabe S."/>
        </authorList>
    </citation>
    <scope>NUCLEOTIDE SEQUENCE [LARGE SCALE GENOMIC DNA]</scope>
    <source>
        <strain evidence="4 5">Uno17</strain>
    </source>
</reference>
<proteinExistence type="predicted"/>
<dbReference type="GO" id="GO:0005737">
    <property type="term" value="C:cytoplasm"/>
    <property type="evidence" value="ECO:0007669"/>
    <property type="project" value="TreeGrafter"/>
</dbReference>
<name>A0A5A5T9B5_9CHLR</name>
<evidence type="ECO:0000256" key="2">
    <source>
        <dbReference type="ARBA" id="ARBA00023235"/>
    </source>
</evidence>
<dbReference type="SMART" id="SM00855">
    <property type="entry name" value="PGAM"/>
    <property type="match status" value="1"/>
</dbReference>
<dbReference type="SUPFAM" id="SSF53254">
    <property type="entry name" value="Phosphoglycerate mutase-like"/>
    <property type="match status" value="1"/>
</dbReference>
<dbReference type="InterPro" id="IPR001345">
    <property type="entry name" value="PG/BPGM_mutase_AS"/>
</dbReference>
<dbReference type="Proteomes" id="UP000322530">
    <property type="component" value="Unassembled WGS sequence"/>
</dbReference>
<dbReference type="AlphaFoldDB" id="A0A5A5T9B5"/>
<keyword evidence="5" id="KW-1185">Reference proteome</keyword>
<dbReference type="GO" id="GO:0016791">
    <property type="term" value="F:phosphatase activity"/>
    <property type="evidence" value="ECO:0007669"/>
    <property type="project" value="TreeGrafter"/>
</dbReference>
<dbReference type="PANTHER" id="PTHR48100">
    <property type="entry name" value="BROAD-SPECIFICITY PHOSPHATASE YOR283W-RELATED"/>
    <property type="match status" value="1"/>
</dbReference>
<dbReference type="Pfam" id="PF00300">
    <property type="entry name" value="His_Phos_1"/>
    <property type="match status" value="1"/>
</dbReference>
<dbReference type="InterPro" id="IPR050275">
    <property type="entry name" value="PGM_Phosphatase"/>
</dbReference>
<comment type="caution">
    <text evidence="4">The sequence shown here is derived from an EMBL/GenBank/DDBJ whole genome shotgun (WGS) entry which is preliminary data.</text>
</comment>
<dbReference type="CDD" id="cd07067">
    <property type="entry name" value="HP_PGM_like"/>
    <property type="match status" value="1"/>
</dbReference>
<organism evidence="4 5">
    <name type="scientific">Dictyobacter arantiisoli</name>
    <dbReference type="NCBI Taxonomy" id="2014874"/>
    <lineage>
        <taxon>Bacteria</taxon>
        <taxon>Bacillati</taxon>
        <taxon>Chloroflexota</taxon>
        <taxon>Ktedonobacteria</taxon>
        <taxon>Ktedonobacterales</taxon>
        <taxon>Dictyobacteraceae</taxon>
        <taxon>Dictyobacter</taxon>
    </lineage>
</organism>
<dbReference type="EMBL" id="BIXY01000016">
    <property type="protein sequence ID" value="GCF07917.1"/>
    <property type="molecule type" value="Genomic_DNA"/>
</dbReference>
<dbReference type="PANTHER" id="PTHR48100:SF1">
    <property type="entry name" value="HISTIDINE PHOSPHATASE FAMILY PROTEIN-RELATED"/>
    <property type="match status" value="1"/>
</dbReference>
<dbReference type="RefSeq" id="WP_172631937.1">
    <property type="nucleotide sequence ID" value="NZ_BIXY01000016.1"/>
</dbReference>
<evidence type="ECO:0000313" key="4">
    <source>
        <dbReference type="EMBL" id="GCF07917.1"/>
    </source>
</evidence>
<keyword evidence="1" id="KW-0324">Glycolysis</keyword>
<gene>
    <name evidence="4" type="ORF">KDI_14810</name>
</gene>
<evidence type="ECO:0000256" key="3">
    <source>
        <dbReference type="PIRSR" id="PIRSR613078-2"/>
    </source>
</evidence>
<dbReference type="Gene3D" id="3.40.50.1240">
    <property type="entry name" value="Phosphoglycerate mutase-like"/>
    <property type="match status" value="1"/>
</dbReference>
<keyword evidence="2" id="KW-0413">Isomerase</keyword>
<feature type="binding site" evidence="3">
    <location>
        <begin position="9"/>
        <end position="16"/>
    </location>
    <ligand>
        <name>substrate</name>
    </ligand>
</feature>
<feature type="binding site" evidence="3">
    <location>
        <position position="60"/>
    </location>
    <ligand>
        <name>substrate</name>
    </ligand>
</feature>
<dbReference type="InterPro" id="IPR029033">
    <property type="entry name" value="His_PPase_superfam"/>
</dbReference>
<evidence type="ECO:0000256" key="1">
    <source>
        <dbReference type="ARBA" id="ARBA00023152"/>
    </source>
</evidence>
<dbReference type="PROSITE" id="PS00175">
    <property type="entry name" value="PG_MUTASE"/>
    <property type="match status" value="1"/>
</dbReference>